<gene>
    <name evidence="1" type="ORF">BCF50_0307</name>
</gene>
<protein>
    <submittedName>
        <fullName evidence="1">Uncharacterized protein</fullName>
    </submittedName>
</protein>
<dbReference type="Proteomes" id="UP000295709">
    <property type="component" value="Unassembled WGS sequence"/>
</dbReference>
<evidence type="ECO:0000313" key="1">
    <source>
        <dbReference type="EMBL" id="TDX94539.1"/>
    </source>
</evidence>
<dbReference type="EMBL" id="SOQW01000001">
    <property type="protein sequence ID" value="TDX94539.1"/>
    <property type="molecule type" value="Genomic_DNA"/>
</dbReference>
<accession>A0ABY2FXN0</accession>
<organism evidence="1 2">
    <name type="scientific">Chryseobacterium daecheongense</name>
    <dbReference type="NCBI Taxonomy" id="192389"/>
    <lineage>
        <taxon>Bacteria</taxon>
        <taxon>Pseudomonadati</taxon>
        <taxon>Bacteroidota</taxon>
        <taxon>Flavobacteriia</taxon>
        <taxon>Flavobacteriales</taxon>
        <taxon>Weeksellaceae</taxon>
        <taxon>Chryseobacterium group</taxon>
        <taxon>Chryseobacterium</taxon>
    </lineage>
</organism>
<evidence type="ECO:0000313" key="2">
    <source>
        <dbReference type="Proteomes" id="UP000295709"/>
    </source>
</evidence>
<comment type="caution">
    <text evidence="1">The sequence shown here is derived from an EMBL/GenBank/DDBJ whole genome shotgun (WGS) entry which is preliminary data.</text>
</comment>
<sequence>MLNDAETSQNSSLKIKEISAKIKGFPKNFDSFKL</sequence>
<reference evidence="1 2" key="1">
    <citation type="submission" date="2019-03" db="EMBL/GenBank/DDBJ databases">
        <title>Genomic Encyclopedia of Archaeal and Bacterial Type Strains, Phase II (KMG-II): from individual species to whole genera.</title>
        <authorList>
            <person name="Goeker M."/>
        </authorList>
    </citation>
    <scope>NUCLEOTIDE SEQUENCE [LARGE SCALE GENOMIC DNA]</scope>
    <source>
        <strain evidence="1 2">DSM 15235</strain>
    </source>
</reference>
<keyword evidence="2" id="KW-1185">Reference proteome</keyword>
<proteinExistence type="predicted"/>
<name>A0ABY2FXN0_9FLAO</name>